<evidence type="ECO:0000313" key="4">
    <source>
        <dbReference type="Proteomes" id="UP000431092"/>
    </source>
</evidence>
<dbReference type="InterPro" id="IPR029069">
    <property type="entry name" value="HotDog_dom_sf"/>
</dbReference>
<organism evidence="3 4">
    <name type="scientific">Arsenicicoccus cauae</name>
    <dbReference type="NCBI Taxonomy" id="2663847"/>
    <lineage>
        <taxon>Bacteria</taxon>
        <taxon>Bacillati</taxon>
        <taxon>Actinomycetota</taxon>
        <taxon>Actinomycetes</taxon>
        <taxon>Micrococcales</taxon>
        <taxon>Intrasporangiaceae</taxon>
        <taxon>Arsenicicoccus</taxon>
    </lineage>
</organism>
<evidence type="ECO:0000259" key="2">
    <source>
        <dbReference type="Pfam" id="PF01575"/>
    </source>
</evidence>
<feature type="domain" description="MaoC-like" evidence="2">
    <location>
        <begin position="12"/>
        <end position="120"/>
    </location>
</feature>
<dbReference type="SUPFAM" id="SSF54637">
    <property type="entry name" value="Thioesterase/thiol ester dehydrase-isomerase"/>
    <property type="match status" value="1"/>
</dbReference>
<name>A0A6I3IAE9_9MICO</name>
<keyword evidence="4" id="KW-1185">Reference proteome</keyword>
<dbReference type="PANTHER" id="PTHR42993">
    <property type="entry name" value="MAOC-LIKE DEHYDRATASE DOMAIN-CONTAINING PROTEIN"/>
    <property type="match status" value="1"/>
</dbReference>
<dbReference type="Pfam" id="PF01575">
    <property type="entry name" value="MaoC_dehydratas"/>
    <property type="match status" value="1"/>
</dbReference>
<dbReference type="CDD" id="cd03450">
    <property type="entry name" value="NodN"/>
    <property type="match status" value="1"/>
</dbReference>
<dbReference type="RefSeq" id="WP_154592012.1">
    <property type="nucleotide sequence ID" value="NZ_WLVL01000004.1"/>
</dbReference>
<evidence type="ECO:0000256" key="1">
    <source>
        <dbReference type="ARBA" id="ARBA00005254"/>
    </source>
</evidence>
<gene>
    <name evidence="3" type="ORF">GGG17_01375</name>
</gene>
<comment type="similarity">
    <text evidence="1">Belongs to the enoyl-CoA hydratase/isomerase family.</text>
</comment>
<dbReference type="Proteomes" id="UP000431092">
    <property type="component" value="Unassembled WGS sequence"/>
</dbReference>
<protein>
    <submittedName>
        <fullName evidence="3">Dehydratase</fullName>
    </submittedName>
</protein>
<evidence type="ECO:0000313" key="3">
    <source>
        <dbReference type="EMBL" id="MTB70647.1"/>
    </source>
</evidence>
<sequence>MRTFNGIDEVVAATGEHLGYSDWHEVTQQQVDLFAEATGDHQWIHVDPERVARETPFGGTIAHGYLTLSLIPGLLPEVYEVRGVTMGMNYGANKIRFLTPVRVGSRVRVGIQLQETSQTKAGLQMVLAMTVEIEGADKPACVAEVVYLLVP</sequence>
<dbReference type="EMBL" id="WLVL01000004">
    <property type="protein sequence ID" value="MTB70647.1"/>
    <property type="molecule type" value="Genomic_DNA"/>
</dbReference>
<comment type="caution">
    <text evidence="3">The sequence shown here is derived from an EMBL/GenBank/DDBJ whole genome shotgun (WGS) entry which is preliminary data.</text>
</comment>
<dbReference type="PANTHER" id="PTHR42993:SF1">
    <property type="entry name" value="MAOC-LIKE DEHYDRATASE DOMAIN-CONTAINING PROTEIN"/>
    <property type="match status" value="1"/>
</dbReference>
<dbReference type="InterPro" id="IPR002539">
    <property type="entry name" value="MaoC-like_dom"/>
</dbReference>
<accession>A0A6I3IAE9</accession>
<dbReference type="AlphaFoldDB" id="A0A6I3IAE9"/>
<reference evidence="3 4" key="1">
    <citation type="submission" date="2019-11" db="EMBL/GenBank/DDBJ databases">
        <title>Whole genome sequencing identifies a novel species of the genus Arsenicicoccus isolated from human blood.</title>
        <authorList>
            <person name="Jeong J.H."/>
            <person name="Kweon O.J."/>
            <person name="Kim H.R."/>
            <person name="Kim T.-H."/>
            <person name="Ha S.-M."/>
            <person name="Lee M.-K."/>
        </authorList>
    </citation>
    <scope>NUCLEOTIDE SEQUENCE [LARGE SCALE GENOMIC DNA]</scope>
    <source>
        <strain evidence="3 4">MKL-02</strain>
    </source>
</reference>
<dbReference type="InterPro" id="IPR039375">
    <property type="entry name" value="NodN-like"/>
</dbReference>
<dbReference type="Gene3D" id="3.10.129.10">
    <property type="entry name" value="Hotdog Thioesterase"/>
    <property type="match status" value="1"/>
</dbReference>
<proteinExistence type="inferred from homology"/>